<feature type="region of interest" description="Disordered" evidence="1">
    <location>
        <begin position="326"/>
        <end position="348"/>
    </location>
</feature>
<name>A0A8X8XIV5_SALSN</name>
<reference evidence="2" key="2">
    <citation type="submission" date="2020-08" db="EMBL/GenBank/DDBJ databases">
        <title>Plant Genome Project.</title>
        <authorList>
            <person name="Zhang R.-G."/>
        </authorList>
    </citation>
    <scope>NUCLEOTIDE SEQUENCE</scope>
    <source>
        <strain evidence="2">Huo1</strain>
        <tissue evidence="2">Leaf</tissue>
    </source>
</reference>
<gene>
    <name evidence="2" type="ORF">SASPL_122028</name>
</gene>
<evidence type="ECO:0000313" key="2">
    <source>
        <dbReference type="EMBL" id="KAG6414655.1"/>
    </source>
</evidence>
<evidence type="ECO:0000256" key="1">
    <source>
        <dbReference type="SAM" id="MobiDB-lite"/>
    </source>
</evidence>
<comment type="caution">
    <text evidence="2">The sequence shown here is derived from an EMBL/GenBank/DDBJ whole genome shotgun (WGS) entry which is preliminary data.</text>
</comment>
<organism evidence="2">
    <name type="scientific">Salvia splendens</name>
    <name type="common">Scarlet sage</name>
    <dbReference type="NCBI Taxonomy" id="180675"/>
    <lineage>
        <taxon>Eukaryota</taxon>
        <taxon>Viridiplantae</taxon>
        <taxon>Streptophyta</taxon>
        <taxon>Embryophyta</taxon>
        <taxon>Tracheophyta</taxon>
        <taxon>Spermatophyta</taxon>
        <taxon>Magnoliopsida</taxon>
        <taxon>eudicotyledons</taxon>
        <taxon>Gunneridae</taxon>
        <taxon>Pentapetalae</taxon>
        <taxon>asterids</taxon>
        <taxon>lamiids</taxon>
        <taxon>Lamiales</taxon>
        <taxon>Lamiaceae</taxon>
        <taxon>Nepetoideae</taxon>
        <taxon>Mentheae</taxon>
        <taxon>Salviinae</taxon>
        <taxon>Salvia</taxon>
        <taxon>Salvia subgen. Calosphace</taxon>
        <taxon>core Calosphace</taxon>
    </lineage>
</organism>
<dbReference type="EMBL" id="PNBA02000008">
    <property type="protein sequence ID" value="KAG6414655.1"/>
    <property type="molecule type" value="Genomic_DNA"/>
</dbReference>
<feature type="compositionally biased region" description="Basic residues" evidence="1">
    <location>
        <begin position="334"/>
        <end position="344"/>
    </location>
</feature>
<keyword evidence="3" id="KW-1185">Reference proteome</keyword>
<proteinExistence type="predicted"/>
<sequence length="376" mass="41260">MGVVQYWQLPEEIVPLNKMTEVGVQLTIEIESGVCTDHVDNLLDNSTVKTTEVENTGSCISTTSAADTTVSSLMNCVPEPVQCVNTSDKVAKPVQLGNTDYAKEQYGIIVNTNGPTSYSGLMGQPTDTNDLSQQSTSNVTEVVAHSTRNQSNYYSGPSSYVSQEAKISNSFLELNNMVDKLLYQNSCDGCSYMGSSFKTCGYINNYLHGDLAANLANYLRSQGRDVVSKRGCYCLLNAAASNANRKVLAGVRSMKKDGRLPGVATYIMFMEESLGVLLIGPFRSDTFRKRWRKEVEQATDCIAIKVVLLELEHNVSGDWIKLVDNGSTQSSTTQKRRPGRRGRKPSGAVEVATSTDFTWWRVKAYVPKMRSALVNG</sequence>
<dbReference type="AlphaFoldDB" id="A0A8X8XIV5"/>
<accession>A0A8X8XIV5</accession>
<protein>
    <submittedName>
        <fullName evidence="2">Uncharacterized protein</fullName>
    </submittedName>
</protein>
<evidence type="ECO:0000313" key="3">
    <source>
        <dbReference type="Proteomes" id="UP000298416"/>
    </source>
</evidence>
<reference evidence="2" key="1">
    <citation type="submission" date="2018-01" db="EMBL/GenBank/DDBJ databases">
        <authorList>
            <person name="Mao J.F."/>
        </authorList>
    </citation>
    <scope>NUCLEOTIDE SEQUENCE</scope>
    <source>
        <strain evidence="2">Huo1</strain>
        <tissue evidence="2">Leaf</tissue>
    </source>
</reference>
<dbReference type="Proteomes" id="UP000298416">
    <property type="component" value="Unassembled WGS sequence"/>
</dbReference>